<dbReference type="Proteomes" id="UP001148629">
    <property type="component" value="Unassembled WGS sequence"/>
</dbReference>
<reference evidence="1" key="1">
    <citation type="submission" date="2022-08" db="EMBL/GenBank/DDBJ databases">
        <title>Genome Sequence of Fusarium decemcellulare.</title>
        <authorList>
            <person name="Buettner E."/>
        </authorList>
    </citation>
    <scope>NUCLEOTIDE SEQUENCE</scope>
    <source>
        <strain evidence="1">Babe19</strain>
    </source>
</reference>
<organism evidence="1 2">
    <name type="scientific">Fusarium decemcellulare</name>
    <dbReference type="NCBI Taxonomy" id="57161"/>
    <lineage>
        <taxon>Eukaryota</taxon>
        <taxon>Fungi</taxon>
        <taxon>Dikarya</taxon>
        <taxon>Ascomycota</taxon>
        <taxon>Pezizomycotina</taxon>
        <taxon>Sordariomycetes</taxon>
        <taxon>Hypocreomycetidae</taxon>
        <taxon>Hypocreales</taxon>
        <taxon>Nectriaceae</taxon>
        <taxon>Fusarium</taxon>
        <taxon>Fusarium decemcellulare species complex</taxon>
    </lineage>
</organism>
<proteinExistence type="predicted"/>
<dbReference type="EMBL" id="JANRMS010000323">
    <property type="protein sequence ID" value="KAJ3541938.1"/>
    <property type="molecule type" value="Genomic_DNA"/>
</dbReference>
<evidence type="ECO:0000313" key="2">
    <source>
        <dbReference type="Proteomes" id="UP001148629"/>
    </source>
</evidence>
<name>A0ACC1SKU2_9HYPO</name>
<sequence length="1849" mass="202982">MSLTESVLLYPLKQRFEQECQKITKSRWQDISAADIPWILFPSLSDSEPNLYKLVDEANAILLLFHKHWEDEVKKRLVPKKVATKSGAPKVTFEEDDDDDDTPEYPLAYLSDNCQLCILLNTLGQSELVDHIPNLDHGLPLRKQDLAGFITDNNIQDRFLENQNLFLEPFDPTSELMFIPDHKFPPFRATKVLGSGMSSIVEEVRNISTNKTYARKLFKRGGTKHMQSVRRFLRELEHLENLVGDRHVVQLAGCYVWKSEICILLEPAAEHDLRNYLEKLSPKINPQKTTTRALSRMFGCLCITLNSLCGARRMRHKDIKPENILIHNTEVMFTDFGSAIAIGDGKGTTRGTNAGAVTNMYCAPEVLRREPRDMTADVFSLGCVYLETIAALVRRNGNLWRSFNAPYGRDLSKVKKLLDDLKKESGDKFSLPLSWCSRMLEVRDQRPTIDELIREIIQNSDKNLYRFFCAHCLKELLFIALKMLEENQKPDPPAPSETVRGTGTPEPQEKELILPALSATELNDAKQQNGNTELHLAVQLGEEATVKRLVMEQAGIDSRNGNGDTPLHFAVLSGKEALVQQLLEGGSNIDLQNDDGDTPLHLAVRVGKENLVRELVDEGADIDVQTKNGDTVLHVANDYGETALHLGVQIGKKILVQELVKKADISSLAIITAMQTLEPFLHSIWAILLLISVSRATPTSHDLTPLVTIRNGTLAGSYDPVRNQDAFLGVPFAANPSGNLRFSMPQPPKPWRRIKPAKSYGPLCLGNSVGLVGFSQNTSAPMSEDCLQLNIIRPSGTSKSHRLPIFVWIPGGGWVEGSATDPRYNGSFLVETSVRMGTPIVFVSLNYRLGVFGMMNGPAAARAGPPNIYLHDQRQALRWIQANIAQFGGDASRVTIVGESAGASSVGQHLIAYGGRDEGLFSGAIAQSGGPLSSYPYRNAAETDAYSKKVLQETGCSRNKDQLACLRAVPAEKLRRVSQLLPTSWVVDGDLFPSTSSRLLEAGSFVKVPLLIGSNRNEGTPLLQLLGSLPVNSDDDFLSFAKDYFGRPVQREVLSNWSRLYQKEVDEPSLAGLGTVLSNPDPQLGAQYGKTSLWLGDALFTAGRRFVNHKWTEYHTPSYSYFFDTLPANLDARTLGVAHFQEIPFTFANTKAVGWDTDPFPSEPEKRQKYLKLAEVMSRMWISFVVTGSPNFHRLSDVELKWPLYSRNNPMNLVFSAENGVSLQRDTWRTEAIDMFSQLAPSLDWSDEDSVQPASKGTVEKITSSRRVIHQLAGLNTSSTHKGAMAMMHTVMKVIFLALLASLAEGKQDCSSDPLVHTRRGTVHGSNCSRNPQTKLFQGIPYAQPPVGSLRFMPPEPLQSSYSDGIFHATTPPSSCIQWPSVFDVTDPTPSEDCLYLDVYVPSTATAESKLPVKVFAHGGSNVAGALTYPLYDACNLANDAVVVSFNYRLGPLGFLGLDSAGIKGNMAIKDYMAALTWVKENIAAFGGNSEKVMLFGQSAGADDTFVFSTLPQAKHLVSSVILESGGGQDLTPYATAQLTGASFAKTLGCGETDLACLQGKSIKELKSAFLKTPALLDNTLNGGEIGTIFGVDLPNITTLSSSILDGEFFVEEPLKTGSKVPVIAGYNQDDATLLVLPVFESDDAPVTEANYTEFLSQWGNAGIAIGKAYPLTQFNSSGSTSAAVVEAISYIVTQASFGCLSYRTLRAAINAGTPAFAYRFNHTPSCPWLSLDGASFPTSELAPYFGSAHTAELPFVFGNLGHQPFGNGTCQATGAEHKISQTLIKAWSAMAATGNPETTHQKWPEFDKSQPQGLYIEKKTSVESLDFPECQFWDEIWAQKGGVDFTSI</sequence>
<accession>A0ACC1SKU2</accession>
<protein>
    <submittedName>
        <fullName evidence="1">Uncharacterized protein</fullName>
    </submittedName>
</protein>
<keyword evidence="2" id="KW-1185">Reference proteome</keyword>
<comment type="caution">
    <text evidence="1">The sequence shown here is derived from an EMBL/GenBank/DDBJ whole genome shotgun (WGS) entry which is preliminary data.</text>
</comment>
<evidence type="ECO:0000313" key="1">
    <source>
        <dbReference type="EMBL" id="KAJ3541938.1"/>
    </source>
</evidence>
<gene>
    <name evidence="1" type="ORF">NM208_g4362</name>
</gene>